<dbReference type="Proteomes" id="UP000289703">
    <property type="component" value="Unassembled WGS sequence"/>
</dbReference>
<dbReference type="InterPro" id="IPR003741">
    <property type="entry name" value="LUD_dom"/>
</dbReference>
<proteinExistence type="predicted"/>
<dbReference type="PANTHER" id="PTHR43682">
    <property type="entry name" value="LACTATE UTILIZATION PROTEIN C"/>
    <property type="match status" value="1"/>
</dbReference>
<dbReference type="AlphaFoldDB" id="A0A4Q1JL00"/>
<evidence type="ECO:0000313" key="3">
    <source>
        <dbReference type="Proteomes" id="UP000289703"/>
    </source>
</evidence>
<feature type="domain" description="LUD" evidence="1">
    <location>
        <begin position="62"/>
        <end position="157"/>
    </location>
</feature>
<dbReference type="PANTHER" id="PTHR43682:SF1">
    <property type="entry name" value="LACTATE UTILIZATION PROTEIN C"/>
    <property type="match status" value="1"/>
</dbReference>
<keyword evidence="3" id="KW-1185">Reference proteome</keyword>
<dbReference type="OrthoDB" id="9794157at2"/>
<gene>
    <name evidence="2" type="ORF">EO244_11485</name>
</gene>
<dbReference type="Gene3D" id="3.40.50.10420">
    <property type="entry name" value="NagB/RpiA/CoA transferase-like"/>
    <property type="match status" value="1"/>
</dbReference>
<accession>A0A4Q1JL00</accession>
<dbReference type="Pfam" id="PF02589">
    <property type="entry name" value="LUD_dom"/>
    <property type="match status" value="1"/>
</dbReference>
<protein>
    <recommendedName>
        <fullName evidence="1">LUD domain-containing protein</fullName>
    </recommendedName>
</protein>
<name>A0A4Q1JL00_9BACT</name>
<organism evidence="2 3">
    <name type="scientific">Ancylomarina salipaludis</name>
    <dbReference type="NCBI Taxonomy" id="2501299"/>
    <lineage>
        <taxon>Bacteria</taxon>
        <taxon>Pseudomonadati</taxon>
        <taxon>Bacteroidota</taxon>
        <taxon>Bacteroidia</taxon>
        <taxon>Marinilabiliales</taxon>
        <taxon>Marinifilaceae</taxon>
        <taxon>Ancylomarina</taxon>
    </lineage>
</organism>
<sequence>MKVMKLLEQFLEKSTLVGNENRLVTTVDFQNDFKREDYEYIHLPGLNIFLDKQAGEAGIRRALIEADYAIAETGSVVIDSCNENLRLASCLAEKLDVVFPLSKLVDNMHDVADFLEERTSESGGYVAFITGASRTADIERVLTVGVHGPKEMTVIILNDL</sequence>
<dbReference type="EMBL" id="SAXA01000010">
    <property type="protein sequence ID" value="RXQ92165.1"/>
    <property type="molecule type" value="Genomic_DNA"/>
</dbReference>
<evidence type="ECO:0000313" key="2">
    <source>
        <dbReference type="EMBL" id="RXQ92165.1"/>
    </source>
</evidence>
<evidence type="ECO:0000259" key="1">
    <source>
        <dbReference type="Pfam" id="PF02589"/>
    </source>
</evidence>
<reference evidence="2 3" key="1">
    <citation type="submission" date="2019-01" db="EMBL/GenBank/DDBJ databases">
        <title>Ancylomarina salipaludis sp. nov., isolated from a salt marsh.</title>
        <authorList>
            <person name="Yoon J.-H."/>
        </authorList>
    </citation>
    <scope>NUCLEOTIDE SEQUENCE [LARGE SCALE GENOMIC DNA]</scope>
    <source>
        <strain evidence="2 3">SHSM-M15</strain>
    </source>
</reference>
<comment type="caution">
    <text evidence="2">The sequence shown here is derived from an EMBL/GenBank/DDBJ whole genome shotgun (WGS) entry which is preliminary data.</text>
</comment>
<dbReference type="InterPro" id="IPR024185">
    <property type="entry name" value="FTHF_cligase-like_sf"/>
</dbReference>
<dbReference type="InterPro" id="IPR037171">
    <property type="entry name" value="NagB/RpiA_transferase-like"/>
</dbReference>
<dbReference type="SUPFAM" id="SSF100950">
    <property type="entry name" value="NagB/RpiA/CoA transferase-like"/>
    <property type="match status" value="1"/>
</dbReference>